<protein>
    <recommendedName>
        <fullName evidence="4">Secreted protein</fullName>
    </recommendedName>
</protein>
<feature type="signal peptide" evidence="1">
    <location>
        <begin position="1"/>
        <end position="28"/>
    </location>
</feature>
<reference evidence="2 3" key="1">
    <citation type="submission" date="2021-06" db="EMBL/GenBank/DDBJ databases">
        <authorList>
            <person name="Palmer J.M."/>
        </authorList>
    </citation>
    <scope>NUCLEOTIDE SEQUENCE [LARGE SCALE GENOMIC DNA]</scope>
    <source>
        <strain evidence="2 3">GA_2019</strain>
        <tissue evidence="2">Muscle</tissue>
    </source>
</reference>
<comment type="caution">
    <text evidence="2">The sequence shown here is derived from an EMBL/GenBank/DDBJ whole genome shotgun (WGS) entry which is preliminary data.</text>
</comment>
<feature type="chain" id="PRO_5045177765" description="Secreted protein" evidence="1">
    <location>
        <begin position="29"/>
        <end position="120"/>
    </location>
</feature>
<accession>A0ABV0PA20</accession>
<gene>
    <name evidence="2" type="ORF">GOODEAATRI_000153</name>
</gene>
<evidence type="ECO:0000313" key="3">
    <source>
        <dbReference type="Proteomes" id="UP001476798"/>
    </source>
</evidence>
<evidence type="ECO:0008006" key="4">
    <source>
        <dbReference type="Google" id="ProtNLM"/>
    </source>
</evidence>
<dbReference type="Proteomes" id="UP001476798">
    <property type="component" value="Unassembled WGS sequence"/>
</dbReference>
<sequence>MLAPPHHCIQFLFTICLVSQLFWNPVCTFTCPSTFWPSAMAMRWFRHLIRITSGCLPLEVFWREDPELTVYPFYSVSDLGTPQNKPEIVAGETVVWVFLLDPYSPNLTLDKRKMNECNPL</sequence>
<keyword evidence="3" id="KW-1185">Reference proteome</keyword>
<dbReference type="EMBL" id="JAHRIO010069971">
    <property type="protein sequence ID" value="MEQ2180317.1"/>
    <property type="molecule type" value="Genomic_DNA"/>
</dbReference>
<evidence type="ECO:0000256" key="1">
    <source>
        <dbReference type="SAM" id="SignalP"/>
    </source>
</evidence>
<name>A0ABV0PA20_9TELE</name>
<organism evidence="2 3">
    <name type="scientific">Goodea atripinnis</name>
    <dbReference type="NCBI Taxonomy" id="208336"/>
    <lineage>
        <taxon>Eukaryota</taxon>
        <taxon>Metazoa</taxon>
        <taxon>Chordata</taxon>
        <taxon>Craniata</taxon>
        <taxon>Vertebrata</taxon>
        <taxon>Euteleostomi</taxon>
        <taxon>Actinopterygii</taxon>
        <taxon>Neopterygii</taxon>
        <taxon>Teleostei</taxon>
        <taxon>Neoteleostei</taxon>
        <taxon>Acanthomorphata</taxon>
        <taxon>Ovalentaria</taxon>
        <taxon>Atherinomorphae</taxon>
        <taxon>Cyprinodontiformes</taxon>
        <taxon>Goodeidae</taxon>
        <taxon>Goodea</taxon>
    </lineage>
</organism>
<evidence type="ECO:0000313" key="2">
    <source>
        <dbReference type="EMBL" id="MEQ2180317.1"/>
    </source>
</evidence>
<proteinExistence type="predicted"/>
<keyword evidence="1" id="KW-0732">Signal</keyword>